<feature type="transmembrane region" description="Helical" evidence="1">
    <location>
        <begin position="217"/>
        <end position="242"/>
    </location>
</feature>
<proteinExistence type="predicted"/>
<evidence type="ECO:0000256" key="1">
    <source>
        <dbReference type="SAM" id="Phobius"/>
    </source>
</evidence>
<accession>A0A183AP76</accession>
<evidence type="ECO:0000313" key="4">
    <source>
        <dbReference type="WBParaSite" id="ECPE_0000878701-mRNA-1"/>
    </source>
</evidence>
<dbReference type="Proteomes" id="UP000272942">
    <property type="component" value="Unassembled WGS sequence"/>
</dbReference>
<dbReference type="AlphaFoldDB" id="A0A183AP76"/>
<dbReference type="WBParaSite" id="ECPE_0000878701-mRNA-1">
    <property type="protein sequence ID" value="ECPE_0000878701-mRNA-1"/>
    <property type="gene ID" value="ECPE_0000878701"/>
</dbReference>
<keyword evidence="1" id="KW-0812">Transmembrane</keyword>
<reference evidence="2 3" key="2">
    <citation type="submission" date="2018-11" db="EMBL/GenBank/DDBJ databases">
        <authorList>
            <consortium name="Pathogen Informatics"/>
        </authorList>
    </citation>
    <scope>NUCLEOTIDE SEQUENCE [LARGE SCALE GENOMIC DNA]</scope>
    <source>
        <strain evidence="2 3">Egypt</strain>
    </source>
</reference>
<feature type="transmembrane region" description="Helical" evidence="1">
    <location>
        <begin position="535"/>
        <end position="558"/>
    </location>
</feature>
<protein>
    <submittedName>
        <fullName evidence="4">Prominin</fullName>
    </submittedName>
</protein>
<dbReference type="EMBL" id="UZAN01046431">
    <property type="protein sequence ID" value="VDP84145.1"/>
    <property type="molecule type" value="Genomic_DNA"/>
</dbReference>
<sequence length="595" mass="67624">MFTYLFIYIPPFQEQLIVTANGIINQLLTAYNIAKLFLIVDDLKPSVNNLLADTAYIRANHESVKKMLSSYSGELSAYTDLLVRAFRDLCNQLRGSVQYNTCLQQLSNAEQLRFTFDPTKVNANPSITLQVMVEQFNFNLTAILTPFDSARVGIDRITEEAVQKLCNFCTINVNSYIRPTRIHTKRIEDNRISMWLIEVRVLGLLDRTHIRLRPISVVSGVLSLFALFTLIVSVAVVLSMMLVQSEGCRNFTGQTSQSLTDTILYRYMRHEWSNWLNNATISPDILSLLNIGPPTNLTKVISTSCNPNVNSPNQVGLFGLVGHERNLNFQPLLTSDKVTSIITEAENEFVTQIVQTDFASYIPKDLDSLHDLARNESYTELSRNMLSVPNLTTFVDTTAGFLHVIPDSVYVQTVNKTLQLIKQSTTTLEQVQMQSGLLAEAFLNLTKNQDLTNQFDALFESVKTTASIVSNKTQLEAPIRPAFQTSINQFLEEMNKLLLSHVDRYLDVLIPCGRLYKMYHLVFKLVCKPDGLCNAMGVFSMLLVITILLLIIDLFLFVRFNARHQVQSHLVENHLNWSKAVKWTYEEWTKQIHRA</sequence>
<evidence type="ECO:0000313" key="2">
    <source>
        <dbReference type="EMBL" id="VDP84145.1"/>
    </source>
</evidence>
<gene>
    <name evidence="2" type="ORF">ECPE_LOCUS8761</name>
</gene>
<dbReference type="OrthoDB" id="6286031at2759"/>
<evidence type="ECO:0000313" key="3">
    <source>
        <dbReference type="Proteomes" id="UP000272942"/>
    </source>
</evidence>
<keyword evidence="1" id="KW-0472">Membrane</keyword>
<organism evidence="4">
    <name type="scientific">Echinostoma caproni</name>
    <dbReference type="NCBI Taxonomy" id="27848"/>
    <lineage>
        <taxon>Eukaryota</taxon>
        <taxon>Metazoa</taxon>
        <taxon>Spiralia</taxon>
        <taxon>Lophotrochozoa</taxon>
        <taxon>Platyhelminthes</taxon>
        <taxon>Trematoda</taxon>
        <taxon>Digenea</taxon>
        <taxon>Plagiorchiida</taxon>
        <taxon>Echinostomata</taxon>
        <taxon>Echinostomatoidea</taxon>
        <taxon>Echinostomatidae</taxon>
        <taxon>Echinostoma</taxon>
    </lineage>
</organism>
<name>A0A183AP76_9TREM</name>
<keyword evidence="1" id="KW-1133">Transmembrane helix</keyword>
<reference evidence="4" key="1">
    <citation type="submission" date="2016-06" db="UniProtKB">
        <authorList>
            <consortium name="WormBaseParasite"/>
        </authorList>
    </citation>
    <scope>IDENTIFICATION</scope>
</reference>
<keyword evidence="3" id="KW-1185">Reference proteome</keyword>